<dbReference type="Gene3D" id="1.10.357.140">
    <property type="entry name" value="UbiA prenyltransferase"/>
    <property type="match status" value="1"/>
</dbReference>
<dbReference type="Proteomes" id="UP000648239">
    <property type="component" value="Unassembled WGS sequence"/>
</dbReference>
<evidence type="ECO:0000256" key="8">
    <source>
        <dbReference type="ARBA" id="ARBA00022692"/>
    </source>
</evidence>
<keyword evidence="10 12" id="KW-0472">Membrane</keyword>
<feature type="transmembrane region" description="Helical" evidence="12">
    <location>
        <begin position="195"/>
        <end position="215"/>
    </location>
</feature>
<evidence type="ECO:0000256" key="11">
    <source>
        <dbReference type="ARBA" id="ARBA00034524"/>
    </source>
</evidence>
<dbReference type="InterPro" id="IPR039653">
    <property type="entry name" value="Prenyltransferase"/>
</dbReference>
<feature type="transmembrane region" description="Helical" evidence="12">
    <location>
        <begin position="221"/>
        <end position="241"/>
    </location>
</feature>
<gene>
    <name evidence="13" type="ORF">IFK94_13980</name>
</gene>
<dbReference type="CDD" id="cd13959">
    <property type="entry name" value="PT_UbiA_COQ2"/>
    <property type="match status" value="1"/>
</dbReference>
<keyword evidence="6" id="KW-0808">Transferase</keyword>
<dbReference type="GO" id="GO:0006744">
    <property type="term" value="P:ubiquinone biosynthetic process"/>
    <property type="evidence" value="ECO:0007669"/>
    <property type="project" value="UniProtKB-KW"/>
</dbReference>
<dbReference type="Gene3D" id="1.20.120.1780">
    <property type="entry name" value="UbiA prenyltransferase"/>
    <property type="match status" value="1"/>
</dbReference>
<evidence type="ECO:0000256" key="12">
    <source>
        <dbReference type="SAM" id="Phobius"/>
    </source>
</evidence>
<dbReference type="AlphaFoldDB" id="A0A8J7C2I9"/>
<evidence type="ECO:0000256" key="2">
    <source>
        <dbReference type="ARBA" id="ARBA00004141"/>
    </source>
</evidence>
<protein>
    <recommendedName>
        <fullName evidence="11">4-hydroxybenzoate polyprenyltransferase</fullName>
        <ecNumber evidence="11">2.5.1.39</ecNumber>
    </recommendedName>
</protein>
<feature type="transmembrane region" description="Helical" evidence="12">
    <location>
        <begin position="69"/>
        <end position="90"/>
    </location>
</feature>
<evidence type="ECO:0000313" key="14">
    <source>
        <dbReference type="Proteomes" id="UP000648239"/>
    </source>
</evidence>
<keyword evidence="7" id="KW-0831">Ubiquinone biosynthesis</keyword>
<keyword evidence="5" id="KW-0997">Cell inner membrane</keyword>
<comment type="similarity">
    <text evidence="3">Belongs to the UbiA prenyltransferase family.</text>
</comment>
<evidence type="ECO:0000313" key="13">
    <source>
        <dbReference type="EMBL" id="MBD3869225.1"/>
    </source>
</evidence>
<dbReference type="GO" id="GO:0008412">
    <property type="term" value="F:4-hydroxybenzoate polyprenyltransferase activity"/>
    <property type="evidence" value="ECO:0007669"/>
    <property type="project" value="UniProtKB-EC"/>
</dbReference>
<feature type="transmembrane region" description="Helical" evidence="12">
    <location>
        <begin position="96"/>
        <end position="115"/>
    </location>
</feature>
<dbReference type="PANTHER" id="PTHR11048:SF28">
    <property type="entry name" value="4-HYDROXYBENZOATE POLYPRENYLTRANSFERASE, MITOCHONDRIAL"/>
    <property type="match status" value="1"/>
</dbReference>
<accession>A0A8J7C2I9</accession>
<dbReference type="EC" id="2.5.1.39" evidence="11"/>
<name>A0A8J7C2I9_9BACT</name>
<dbReference type="PANTHER" id="PTHR11048">
    <property type="entry name" value="PRENYLTRANSFERASES"/>
    <property type="match status" value="1"/>
</dbReference>
<evidence type="ECO:0000256" key="10">
    <source>
        <dbReference type="ARBA" id="ARBA00023136"/>
    </source>
</evidence>
<dbReference type="InterPro" id="IPR044878">
    <property type="entry name" value="UbiA_sf"/>
</dbReference>
<evidence type="ECO:0000256" key="7">
    <source>
        <dbReference type="ARBA" id="ARBA00022688"/>
    </source>
</evidence>
<dbReference type="FunFam" id="1.20.120.1780:FF:000001">
    <property type="entry name" value="4-hydroxybenzoate octaprenyltransferase"/>
    <property type="match status" value="1"/>
</dbReference>
<proteinExistence type="inferred from homology"/>
<dbReference type="FunFam" id="1.10.357.140:FF:000008">
    <property type="entry name" value="4-hydroxybenzoate octaprenyltransferase"/>
    <property type="match status" value="1"/>
</dbReference>
<feature type="transmembrane region" description="Helical" evidence="12">
    <location>
        <begin position="253"/>
        <end position="274"/>
    </location>
</feature>
<dbReference type="InterPro" id="IPR006371">
    <property type="entry name" value="Polyprenyltransferase_UbiA-li"/>
</dbReference>
<comment type="caution">
    <text evidence="13">The sequence shown here is derived from an EMBL/GenBank/DDBJ whole genome shotgun (WGS) entry which is preliminary data.</text>
</comment>
<evidence type="ECO:0000256" key="5">
    <source>
        <dbReference type="ARBA" id="ARBA00022519"/>
    </source>
</evidence>
<dbReference type="InterPro" id="IPR000537">
    <property type="entry name" value="UbiA_prenyltransferase"/>
</dbReference>
<reference evidence="13 14" key="1">
    <citation type="submission" date="2020-08" db="EMBL/GenBank/DDBJ databases">
        <title>Acidobacteriota in marine sediments use diverse sulfur dissimilation pathways.</title>
        <authorList>
            <person name="Wasmund K."/>
        </authorList>
    </citation>
    <scope>NUCLEOTIDE SEQUENCE [LARGE SCALE GENOMIC DNA]</scope>
    <source>
        <strain evidence="13">MAG AM4</strain>
    </source>
</reference>
<evidence type="ECO:0000256" key="9">
    <source>
        <dbReference type="ARBA" id="ARBA00022989"/>
    </source>
</evidence>
<evidence type="ECO:0000256" key="1">
    <source>
        <dbReference type="ARBA" id="ARBA00001946"/>
    </source>
</evidence>
<dbReference type="Pfam" id="PF01040">
    <property type="entry name" value="UbiA"/>
    <property type="match status" value="1"/>
</dbReference>
<evidence type="ECO:0000256" key="3">
    <source>
        <dbReference type="ARBA" id="ARBA00005985"/>
    </source>
</evidence>
<feature type="transmembrane region" description="Helical" evidence="12">
    <location>
        <begin position="150"/>
        <end position="170"/>
    </location>
</feature>
<keyword evidence="4" id="KW-1003">Cell membrane</keyword>
<evidence type="ECO:0000256" key="6">
    <source>
        <dbReference type="ARBA" id="ARBA00022679"/>
    </source>
</evidence>
<keyword evidence="8 12" id="KW-0812">Transmembrane</keyword>
<evidence type="ECO:0000256" key="4">
    <source>
        <dbReference type="ARBA" id="ARBA00022475"/>
    </source>
</evidence>
<dbReference type="NCBIfam" id="TIGR01475">
    <property type="entry name" value="ubiA_other"/>
    <property type="match status" value="1"/>
</dbReference>
<comment type="cofactor">
    <cofactor evidence="1">
        <name>Mg(2+)</name>
        <dbReference type="ChEBI" id="CHEBI:18420"/>
    </cofactor>
</comment>
<feature type="transmembrane region" description="Helical" evidence="12">
    <location>
        <begin position="127"/>
        <end position="144"/>
    </location>
</feature>
<organism evidence="13 14">
    <name type="scientific">Candidatus Polarisedimenticola svalbardensis</name>
    <dbReference type="NCBI Taxonomy" id="2886004"/>
    <lineage>
        <taxon>Bacteria</taxon>
        <taxon>Pseudomonadati</taxon>
        <taxon>Acidobacteriota</taxon>
        <taxon>Candidatus Polarisedimenticolia</taxon>
        <taxon>Candidatus Polarisedimenticolales</taxon>
        <taxon>Candidatus Polarisedimenticolaceae</taxon>
        <taxon>Candidatus Polarisedimenticola</taxon>
    </lineage>
</organism>
<dbReference type="EMBL" id="JACXWD010000068">
    <property type="protein sequence ID" value="MBD3869225.1"/>
    <property type="molecule type" value="Genomic_DNA"/>
</dbReference>
<keyword evidence="9 12" id="KW-1133">Transmembrane helix</keyword>
<dbReference type="GO" id="GO:0005886">
    <property type="term" value="C:plasma membrane"/>
    <property type="evidence" value="ECO:0007669"/>
    <property type="project" value="TreeGrafter"/>
</dbReference>
<sequence length="276" mass="29486">MVKFSHSVFALPFAVAGVALATRVTGFEWIAGLWIVVAMVCARNAAMGFNRLVDRRLDAANPRTAGRELPAGALSPMAVGLFTVLLLAGFVLAASALNRLCLMLSPLAILIILGYSFTKRFTWGSHLFLGLALAIAPVGGWVAIAGTFAVTPWLLAVAVLLWVAGFDIIYSCQDAAHDRSAGLHSIPGRFGIPKALIFARVFHFLALGVLAAVGVTAGLHWVYYAGLTLIAGLFLWEHRLVRADDMSRVDTAFFNMNGIISVLYLVVILAALFMGG</sequence>
<comment type="subcellular location">
    <subcellularLocation>
        <location evidence="2">Membrane</location>
        <topology evidence="2">Multi-pass membrane protein</topology>
    </subcellularLocation>
</comment>